<evidence type="ECO:0000313" key="1">
    <source>
        <dbReference type="EMBL" id="KAL0638009.1"/>
    </source>
</evidence>
<dbReference type="Gene3D" id="2.60.120.620">
    <property type="entry name" value="q2cbj1_9rhob like domain"/>
    <property type="match status" value="1"/>
</dbReference>
<organism evidence="1 2">
    <name type="scientific">Discina gigas</name>
    <dbReference type="NCBI Taxonomy" id="1032678"/>
    <lineage>
        <taxon>Eukaryota</taxon>
        <taxon>Fungi</taxon>
        <taxon>Dikarya</taxon>
        <taxon>Ascomycota</taxon>
        <taxon>Pezizomycotina</taxon>
        <taxon>Pezizomycetes</taxon>
        <taxon>Pezizales</taxon>
        <taxon>Discinaceae</taxon>
        <taxon>Discina</taxon>
    </lineage>
</organism>
<dbReference type="SUPFAM" id="SSF51197">
    <property type="entry name" value="Clavaminate synthase-like"/>
    <property type="match status" value="1"/>
</dbReference>
<protein>
    <submittedName>
        <fullName evidence="1">Uncharacterized protein</fullName>
    </submittedName>
</protein>
<sequence length="332" mass="37343">MAPKEYKFLTQDQVDSFMKYGYLRIPSAFSKEKASAWTAQMWPRLGYSPTDKSTWLQDRVHMPNHTREHVSTFAPKAWGAMGELLGGNIDPNSGHWSDGFIVNLGTEEWVRNPPAPADLDNWHVDGDFFVHFLDSPEQGLLVIPIFSDIEKSGGGTMITPDGISVIARRLMEHPEGVSPRMVPVGEDPEYMGLGWFINKVRTECKDFHEMTGMVGDVVLMHPLMLHSASRNSLRVPRVITNPLISAKEPFNFDRENPEDYSLVERKTLQSLGVERLKGWKITGERAVVVPDRLRVHAAMKEAEEKRLRGELVGGTNVTGSVIHEVLQRTAKA</sequence>
<dbReference type="EMBL" id="JBBBZM010000027">
    <property type="protein sequence ID" value="KAL0638009.1"/>
    <property type="molecule type" value="Genomic_DNA"/>
</dbReference>
<accession>A0ABR3GQ20</accession>
<keyword evidence="2" id="KW-1185">Reference proteome</keyword>
<proteinExistence type="predicted"/>
<evidence type="ECO:0000313" key="2">
    <source>
        <dbReference type="Proteomes" id="UP001447188"/>
    </source>
</evidence>
<reference evidence="1 2" key="1">
    <citation type="submission" date="2024-02" db="EMBL/GenBank/DDBJ databases">
        <title>Discinaceae phylogenomics.</title>
        <authorList>
            <person name="Dirks A.C."/>
            <person name="James T.Y."/>
        </authorList>
    </citation>
    <scope>NUCLEOTIDE SEQUENCE [LARGE SCALE GENOMIC DNA]</scope>
    <source>
        <strain evidence="1 2">ACD0624</strain>
    </source>
</reference>
<name>A0ABR3GQ20_9PEZI</name>
<dbReference type="Proteomes" id="UP001447188">
    <property type="component" value="Unassembled WGS sequence"/>
</dbReference>
<gene>
    <name evidence="1" type="ORF">Q9L58_002944</name>
</gene>
<comment type="caution">
    <text evidence="1">The sequence shown here is derived from an EMBL/GenBank/DDBJ whole genome shotgun (WGS) entry which is preliminary data.</text>
</comment>